<evidence type="ECO:0000256" key="1">
    <source>
        <dbReference type="SAM" id="MobiDB-lite"/>
    </source>
</evidence>
<dbReference type="OrthoDB" id="7486254at2759"/>
<evidence type="ECO:0000313" key="3">
    <source>
        <dbReference type="Proteomes" id="UP000322000"/>
    </source>
</evidence>
<keyword evidence="2" id="KW-0732">Signal</keyword>
<evidence type="ECO:0000313" key="4">
    <source>
        <dbReference type="RefSeq" id="XP_026736910.1"/>
    </source>
</evidence>
<evidence type="ECO:0000256" key="2">
    <source>
        <dbReference type="SAM" id="SignalP"/>
    </source>
</evidence>
<feature type="compositionally biased region" description="Polar residues" evidence="1">
    <location>
        <begin position="239"/>
        <end position="258"/>
    </location>
</feature>
<reference evidence="4" key="1">
    <citation type="submission" date="2025-08" db="UniProtKB">
        <authorList>
            <consortium name="RefSeq"/>
        </authorList>
    </citation>
    <scope>IDENTIFICATION</scope>
</reference>
<organism evidence="3 4">
    <name type="scientific">Trichoplusia ni</name>
    <name type="common">Cabbage looper</name>
    <dbReference type="NCBI Taxonomy" id="7111"/>
    <lineage>
        <taxon>Eukaryota</taxon>
        <taxon>Metazoa</taxon>
        <taxon>Ecdysozoa</taxon>
        <taxon>Arthropoda</taxon>
        <taxon>Hexapoda</taxon>
        <taxon>Insecta</taxon>
        <taxon>Pterygota</taxon>
        <taxon>Neoptera</taxon>
        <taxon>Endopterygota</taxon>
        <taxon>Lepidoptera</taxon>
        <taxon>Glossata</taxon>
        <taxon>Ditrysia</taxon>
        <taxon>Noctuoidea</taxon>
        <taxon>Noctuidae</taxon>
        <taxon>Plusiinae</taxon>
        <taxon>Trichoplusia</taxon>
    </lineage>
</organism>
<feature type="compositionally biased region" description="Basic and acidic residues" evidence="1">
    <location>
        <begin position="316"/>
        <end position="328"/>
    </location>
</feature>
<dbReference type="Proteomes" id="UP000322000">
    <property type="component" value="Chromosome 13"/>
</dbReference>
<proteinExistence type="predicted"/>
<keyword evidence="3" id="KW-1185">Reference proteome</keyword>
<feature type="region of interest" description="Disordered" evidence="1">
    <location>
        <begin position="292"/>
        <end position="311"/>
    </location>
</feature>
<sequence>MWAGVVLVLLVPGSWAQYPGDQYEESDTDFYDSEYDQETTTMTVLEETDDVASETESYSRNRRYGGYETIRTLNPDEIHDVKGFLQDILYGTKIDTLTSPAHKMRNPYTNAYDYVEFNELNKTGTNQERVPSRNLHFMQNIKTNPTHPWTKVIDKKWDDVTKGDVEPALTAVRWSPKVTAGLRSPEPTITQYTSDDTMTQYDSDGTGSQYTSDGTAVHWEPDDTATHWTPKGTAAQWRPDTSPQWTPQQTAAHWSPETTGYKRNPKTMSSYLGPMVTVEVGNSDSVLYAISSTTDEEDHDSSTTTDADIQDGYELELTKSDQKPHLRDSPTPSVTTTRRVTTTMTTTPRPTTTRSPMMDINAIIAIIANLTYDYEFNLTERFNLTLMEHGVPTCPTPSTVSTTTTTPPFYDFSNSSVVSKCFVCGLDEGEIPHNAFCADAFAGDFLPLMPVDPRARGQIATYRKYCRFLDVHNYVENPSESRAIYGRFTGGCGVRWTDLSGIYTQRTCRNRFKPLMGKHFASKRMAKLELALINVDNGCIISPMASLLPLSRGISLYARFHACVCTGNWCNKAIRIQQWKAYVTILWYWIINRILN</sequence>
<feature type="region of interest" description="Disordered" evidence="1">
    <location>
        <begin position="316"/>
        <end position="354"/>
    </location>
</feature>
<protein>
    <submittedName>
        <fullName evidence="4">Uncharacterized protein LOC113500350</fullName>
    </submittedName>
</protein>
<dbReference type="GeneID" id="113500350"/>
<dbReference type="InParanoid" id="A0A7E5W8F0"/>
<gene>
    <name evidence="4" type="primary">LOC113500350</name>
</gene>
<accession>A0A7E5W8F0</accession>
<feature type="signal peptide" evidence="2">
    <location>
        <begin position="1"/>
        <end position="16"/>
    </location>
</feature>
<feature type="chain" id="PRO_5028848408" evidence="2">
    <location>
        <begin position="17"/>
        <end position="596"/>
    </location>
</feature>
<name>A0A7E5W8F0_TRINI</name>
<feature type="compositionally biased region" description="Low complexity" evidence="1">
    <location>
        <begin position="329"/>
        <end position="354"/>
    </location>
</feature>
<dbReference type="KEGG" id="tnl:113500350"/>
<dbReference type="RefSeq" id="XP_026736910.1">
    <property type="nucleotide sequence ID" value="XM_026881109.1"/>
</dbReference>
<feature type="region of interest" description="Disordered" evidence="1">
    <location>
        <begin position="219"/>
        <end position="264"/>
    </location>
</feature>
<dbReference type="AlphaFoldDB" id="A0A7E5W8F0"/>